<evidence type="ECO:0000256" key="3">
    <source>
        <dbReference type="ARBA" id="ARBA00012000"/>
    </source>
</evidence>
<dbReference type="Pfam" id="PF02805">
    <property type="entry name" value="Ada_Zn_binding"/>
    <property type="match status" value="1"/>
</dbReference>
<comment type="cofactor">
    <cofactor evidence="2">
        <name>Zn(2+)</name>
        <dbReference type="ChEBI" id="CHEBI:29105"/>
    </cofactor>
</comment>
<protein>
    <recommendedName>
        <fullName evidence="3">DNA-3-methyladenine glycosylase II</fullName>
        <ecNumber evidence="3">3.2.2.21</ecNumber>
    </recommendedName>
</protein>
<dbReference type="EMBL" id="JBHSDI010000001">
    <property type="protein sequence ID" value="MFC4257867.1"/>
    <property type="molecule type" value="Genomic_DNA"/>
</dbReference>
<evidence type="ECO:0000256" key="12">
    <source>
        <dbReference type="ARBA" id="ARBA00023163"/>
    </source>
</evidence>
<dbReference type="PROSITE" id="PS00041">
    <property type="entry name" value="HTH_ARAC_FAMILY_1"/>
    <property type="match status" value="1"/>
</dbReference>
<dbReference type="SMART" id="SM00478">
    <property type="entry name" value="ENDO3c"/>
    <property type="match status" value="1"/>
</dbReference>
<keyword evidence="6" id="KW-0479">Metal-binding</keyword>
<dbReference type="SUPFAM" id="SSF55945">
    <property type="entry name" value="TATA-box binding protein-like"/>
    <property type="match status" value="1"/>
</dbReference>
<dbReference type="Pfam" id="PF12833">
    <property type="entry name" value="HTH_18"/>
    <property type="match status" value="1"/>
</dbReference>
<dbReference type="PRINTS" id="PR00032">
    <property type="entry name" value="HTHARAC"/>
</dbReference>
<evidence type="ECO:0000256" key="10">
    <source>
        <dbReference type="ARBA" id="ARBA00023125"/>
    </source>
</evidence>
<dbReference type="InterPro" id="IPR003265">
    <property type="entry name" value="HhH-GPD_domain"/>
</dbReference>
<keyword evidence="13" id="KW-0234">DNA repair</keyword>
<organism evidence="15 16">
    <name type="scientific">Marinobacter lacisalsi</name>
    <dbReference type="NCBI Taxonomy" id="475979"/>
    <lineage>
        <taxon>Bacteria</taxon>
        <taxon>Pseudomonadati</taxon>
        <taxon>Pseudomonadota</taxon>
        <taxon>Gammaproteobacteria</taxon>
        <taxon>Pseudomonadales</taxon>
        <taxon>Marinobacteraceae</taxon>
        <taxon>Marinobacter</taxon>
    </lineage>
</organism>
<evidence type="ECO:0000313" key="15">
    <source>
        <dbReference type="EMBL" id="MFC4257867.1"/>
    </source>
</evidence>
<dbReference type="PANTHER" id="PTHR43003:SF13">
    <property type="entry name" value="DNA-3-METHYLADENINE GLYCOSYLASE 2"/>
    <property type="match status" value="1"/>
</dbReference>
<dbReference type="EC" id="3.2.2.21" evidence="3"/>
<dbReference type="CDD" id="cd00056">
    <property type="entry name" value="ENDO3c"/>
    <property type="match status" value="1"/>
</dbReference>
<feature type="domain" description="HTH araC/xylS-type" evidence="14">
    <location>
        <begin position="91"/>
        <end position="189"/>
    </location>
</feature>
<dbReference type="InterPro" id="IPR020449">
    <property type="entry name" value="Tscrpt_reg_AraC-type_HTH"/>
</dbReference>
<evidence type="ECO:0000256" key="7">
    <source>
        <dbReference type="ARBA" id="ARBA00022763"/>
    </source>
</evidence>
<evidence type="ECO:0000256" key="2">
    <source>
        <dbReference type="ARBA" id="ARBA00001947"/>
    </source>
</evidence>
<dbReference type="Pfam" id="PF00730">
    <property type="entry name" value="HhH-GPD"/>
    <property type="match status" value="1"/>
</dbReference>
<dbReference type="InterPro" id="IPR011257">
    <property type="entry name" value="DNA_glycosylase"/>
</dbReference>
<dbReference type="InterPro" id="IPR051912">
    <property type="entry name" value="Alkylbase_DNA_Glycosylase/TA"/>
</dbReference>
<evidence type="ECO:0000256" key="6">
    <source>
        <dbReference type="ARBA" id="ARBA00022723"/>
    </source>
</evidence>
<dbReference type="Gene3D" id="3.30.310.20">
    <property type="entry name" value="DNA-3-methyladenine glycosylase AlkA, N-terminal domain"/>
    <property type="match status" value="1"/>
</dbReference>
<dbReference type="SMART" id="SM01009">
    <property type="entry name" value="AlkA_N"/>
    <property type="match status" value="1"/>
</dbReference>
<evidence type="ECO:0000256" key="4">
    <source>
        <dbReference type="ARBA" id="ARBA00022603"/>
    </source>
</evidence>
<keyword evidence="8" id="KW-0862">Zinc</keyword>
<comment type="catalytic activity">
    <reaction evidence="1">
        <text>Hydrolysis of alkylated DNA, releasing 3-methyladenine, 3-methylguanine, 7-methylguanine and 7-methyladenine.</text>
        <dbReference type="EC" id="3.2.2.21"/>
    </reaction>
</comment>
<dbReference type="SUPFAM" id="SSF57884">
    <property type="entry name" value="Ada DNA repair protein, N-terminal domain (N-Ada 10)"/>
    <property type="match status" value="1"/>
</dbReference>
<evidence type="ECO:0000256" key="1">
    <source>
        <dbReference type="ARBA" id="ARBA00000086"/>
    </source>
</evidence>
<name>A0ABV8QEC1_9GAMM</name>
<dbReference type="Pfam" id="PF06029">
    <property type="entry name" value="AlkA_N"/>
    <property type="match status" value="1"/>
</dbReference>
<keyword evidence="4" id="KW-0489">Methyltransferase</keyword>
<dbReference type="Proteomes" id="UP001595798">
    <property type="component" value="Unassembled WGS sequence"/>
</dbReference>
<keyword evidence="9" id="KW-0805">Transcription regulation</keyword>
<reference evidence="16" key="1">
    <citation type="journal article" date="2019" name="Int. J. Syst. Evol. Microbiol.">
        <title>The Global Catalogue of Microorganisms (GCM) 10K type strain sequencing project: providing services to taxonomists for standard genome sequencing and annotation.</title>
        <authorList>
            <consortium name="The Broad Institute Genomics Platform"/>
            <consortium name="The Broad Institute Genome Sequencing Center for Infectious Disease"/>
            <person name="Wu L."/>
            <person name="Ma J."/>
        </authorList>
    </citation>
    <scope>NUCLEOTIDE SEQUENCE [LARGE SCALE GENOMIC DNA]</scope>
    <source>
        <strain evidence="16">CECT 7297</strain>
    </source>
</reference>
<keyword evidence="7" id="KW-0227">DNA damage</keyword>
<evidence type="ECO:0000313" key="16">
    <source>
        <dbReference type="Proteomes" id="UP001595798"/>
    </source>
</evidence>
<dbReference type="Gene3D" id="1.10.10.60">
    <property type="entry name" value="Homeodomain-like"/>
    <property type="match status" value="1"/>
</dbReference>
<dbReference type="InterPro" id="IPR035451">
    <property type="entry name" value="Ada-like_dom_sf"/>
</dbReference>
<dbReference type="SMART" id="SM00342">
    <property type="entry name" value="HTH_ARAC"/>
    <property type="match status" value="1"/>
</dbReference>
<evidence type="ECO:0000256" key="13">
    <source>
        <dbReference type="ARBA" id="ARBA00023204"/>
    </source>
</evidence>
<keyword evidence="16" id="KW-1185">Reference proteome</keyword>
<evidence type="ECO:0000256" key="11">
    <source>
        <dbReference type="ARBA" id="ARBA00023159"/>
    </source>
</evidence>
<keyword evidence="11" id="KW-0010">Activator</keyword>
<dbReference type="SUPFAM" id="SSF46689">
    <property type="entry name" value="Homeodomain-like"/>
    <property type="match status" value="1"/>
</dbReference>
<evidence type="ECO:0000259" key="14">
    <source>
        <dbReference type="PROSITE" id="PS01124"/>
    </source>
</evidence>
<dbReference type="InterPro" id="IPR018060">
    <property type="entry name" value="HTH_AraC"/>
</dbReference>
<keyword evidence="10" id="KW-0238">DNA-binding</keyword>
<dbReference type="SUPFAM" id="SSF48150">
    <property type="entry name" value="DNA-glycosylase"/>
    <property type="match status" value="1"/>
</dbReference>
<sequence length="484" mass="53480">MPTAMMLSDEQCYQIIHARDARFDGQLYVGVRSTGIYCRPVCPAIRPRPDSCRFFANAALAEQSGFRPCLRCRPELAPGLAPMDGSRRLAWALVDRIHGGALEESGLEALAHEFQLSSRQVRRIIMAEFGVTPLAIARTRRLLLAKQLLTDSDLRLVDVAFASGFASVRQFNRVFRQAYGLTPSRLRRSRAFPADEGIPLRLGFRPPLAWEALTMFLVSRSDGHTQGLMDGHYVRTLRVGEVKGWLAARPVADNVLQVQLSPSLLRCLPVLQQPLRQLFDLDADSQSIGQCLAGDDQLAPLVRQTPGLRLPGTLDGFELALRAILGQQISVKAATTVFRRIVERFGEPMDTPFAGLDRLPPTAERIAGLSQQDLLDCGLTRRRSDTLLTLARAVGDHSLRLTASADRDKTRQQLLALPGIGPWTTEYIAMRALGDPDAFPVSDLGLLRGAGVDKPAELDARSQQWRPWRAYAAFHLWHALGQGG</sequence>
<dbReference type="InterPro" id="IPR018062">
    <property type="entry name" value="HTH_AraC-typ_CS"/>
</dbReference>
<evidence type="ECO:0000256" key="5">
    <source>
        <dbReference type="ARBA" id="ARBA00022679"/>
    </source>
</evidence>
<evidence type="ECO:0000256" key="9">
    <source>
        <dbReference type="ARBA" id="ARBA00023015"/>
    </source>
</evidence>
<dbReference type="InterPro" id="IPR010316">
    <property type="entry name" value="AlkA_N"/>
</dbReference>
<dbReference type="RefSeq" id="WP_379885128.1">
    <property type="nucleotide sequence ID" value="NZ_JBHSDI010000001.1"/>
</dbReference>
<dbReference type="InterPro" id="IPR004026">
    <property type="entry name" value="Ada_DNA_repair_Zn-bd"/>
</dbReference>
<evidence type="ECO:0000256" key="8">
    <source>
        <dbReference type="ARBA" id="ARBA00022833"/>
    </source>
</evidence>
<keyword evidence="12" id="KW-0804">Transcription</keyword>
<dbReference type="InterPro" id="IPR023170">
    <property type="entry name" value="HhH_base_excis_C"/>
</dbReference>
<dbReference type="PROSITE" id="PS01124">
    <property type="entry name" value="HTH_ARAC_FAMILY_2"/>
    <property type="match status" value="1"/>
</dbReference>
<accession>A0ABV8QEC1</accession>
<comment type="caution">
    <text evidence="15">The sequence shown here is derived from an EMBL/GenBank/DDBJ whole genome shotgun (WGS) entry which is preliminary data.</text>
</comment>
<dbReference type="Gene3D" id="1.10.1670.10">
    <property type="entry name" value="Helix-hairpin-Helix base-excision DNA repair enzymes (C-terminal)"/>
    <property type="match status" value="1"/>
</dbReference>
<gene>
    <name evidence="15" type="ORF">ACFOZ5_02350</name>
</gene>
<keyword evidence="5" id="KW-0808">Transferase</keyword>
<dbReference type="InterPro" id="IPR037046">
    <property type="entry name" value="AlkA_N_sf"/>
</dbReference>
<dbReference type="Gene3D" id="1.10.340.30">
    <property type="entry name" value="Hypothetical protein, domain 2"/>
    <property type="match status" value="1"/>
</dbReference>
<dbReference type="PANTHER" id="PTHR43003">
    <property type="entry name" value="DNA-3-METHYLADENINE GLYCOSYLASE"/>
    <property type="match status" value="1"/>
</dbReference>
<dbReference type="InterPro" id="IPR009057">
    <property type="entry name" value="Homeodomain-like_sf"/>
</dbReference>
<proteinExistence type="predicted"/>
<dbReference type="Gene3D" id="3.40.10.10">
    <property type="entry name" value="DNA Methylphosphotriester Repair Domain"/>
    <property type="match status" value="1"/>
</dbReference>